<keyword evidence="2" id="KW-1185">Reference proteome</keyword>
<name>A0A078M9L6_9STAP</name>
<organism evidence="1 2">
    <name type="scientific">Jeotgalicoccus saudimassiliensis</name>
    <dbReference type="NCBI Taxonomy" id="1461582"/>
    <lineage>
        <taxon>Bacteria</taxon>
        <taxon>Bacillati</taxon>
        <taxon>Bacillota</taxon>
        <taxon>Bacilli</taxon>
        <taxon>Bacillales</taxon>
        <taxon>Staphylococcaceae</taxon>
        <taxon>Jeotgalicoccus</taxon>
    </lineage>
</organism>
<accession>A0A078M9L6</accession>
<gene>
    <name evidence="1" type="ORF">BN1048_01906</name>
</gene>
<protein>
    <submittedName>
        <fullName evidence="1">Uncharacterized protein</fullName>
    </submittedName>
</protein>
<evidence type="ECO:0000313" key="1">
    <source>
        <dbReference type="EMBL" id="CEA02919.1"/>
    </source>
</evidence>
<reference evidence="1 2" key="1">
    <citation type="submission" date="2014-07" db="EMBL/GenBank/DDBJ databases">
        <authorList>
            <person name="Urmite Genomes Urmite Genomes"/>
        </authorList>
    </citation>
    <scope>NUCLEOTIDE SEQUENCE [LARGE SCALE GENOMIC DNA]</scope>
    <source>
        <strain evidence="1 2">13MG44_air</strain>
    </source>
</reference>
<dbReference type="EMBL" id="CCSE01000001">
    <property type="protein sequence ID" value="CEA02919.1"/>
    <property type="molecule type" value="Genomic_DNA"/>
</dbReference>
<proteinExistence type="predicted"/>
<dbReference type="Proteomes" id="UP000044136">
    <property type="component" value="Unassembled WGS sequence"/>
</dbReference>
<sequence length="169" mass="19595">MHLAKYTRDTGSVWCTSRNTRGIPGTFGAPREIHEVYRERLVHLAKYTKDTGSVWCTSQKRRGIPGTFGVPREIHEGHRQRLVHLAKTTRYTGNVWCTSQKRRGTPAALGAPREIHKGHRIKNRPHSSKGIRAVFNILNLVRKFRYADVRHFKCVQHVIELFFCQHFVL</sequence>
<evidence type="ECO:0000313" key="2">
    <source>
        <dbReference type="Proteomes" id="UP000044136"/>
    </source>
</evidence>
<dbReference type="HOGENOM" id="CLU_1576397_0_0_9"/>
<dbReference type="AlphaFoldDB" id="A0A078M9L6"/>